<evidence type="ECO:0000256" key="4">
    <source>
        <dbReference type="ARBA" id="ARBA00022989"/>
    </source>
</evidence>
<name>A0A226D555_FOLCA</name>
<gene>
    <name evidence="7" type="ORF">Fcan01_24441</name>
</gene>
<dbReference type="Proteomes" id="UP000198287">
    <property type="component" value="Unassembled WGS sequence"/>
</dbReference>
<dbReference type="EMBL" id="LNIX01000032">
    <property type="protein sequence ID" value="OXA40682.1"/>
    <property type="molecule type" value="Genomic_DNA"/>
</dbReference>
<keyword evidence="3 6" id="KW-0812">Transmembrane</keyword>
<keyword evidence="2" id="KW-1003">Cell membrane</keyword>
<comment type="caution">
    <text evidence="7">The sequence shown here is derived from an EMBL/GenBank/DDBJ whole genome shotgun (WGS) entry which is preliminary data.</text>
</comment>
<reference evidence="7 8" key="1">
    <citation type="submission" date="2015-12" db="EMBL/GenBank/DDBJ databases">
        <title>The genome of Folsomia candida.</title>
        <authorList>
            <person name="Faddeeva A."/>
            <person name="Derks M.F."/>
            <person name="Anvar Y."/>
            <person name="Smit S."/>
            <person name="Van Straalen N."/>
            <person name="Roelofs D."/>
        </authorList>
    </citation>
    <scope>NUCLEOTIDE SEQUENCE [LARGE SCALE GENOMIC DNA]</scope>
    <source>
        <strain evidence="7 8">VU population</strain>
        <tissue evidence="7">Whole body</tissue>
    </source>
</reference>
<accession>A0A226D555</accession>
<organism evidence="7 8">
    <name type="scientific">Folsomia candida</name>
    <name type="common">Springtail</name>
    <dbReference type="NCBI Taxonomy" id="158441"/>
    <lineage>
        <taxon>Eukaryota</taxon>
        <taxon>Metazoa</taxon>
        <taxon>Ecdysozoa</taxon>
        <taxon>Arthropoda</taxon>
        <taxon>Hexapoda</taxon>
        <taxon>Collembola</taxon>
        <taxon>Entomobryomorpha</taxon>
        <taxon>Isotomoidea</taxon>
        <taxon>Isotomidae</taxon>
        <taxon>Proisotominae</taxon>
        <taxon>Folsomia</taxon>
    </lineage>
</organism>
<protein>
    <submittedName>
        <fullName evidence="7">Uncharacterized protein</fullName>
    </submittedName>
</protein>
<feature type="transmembrane region" description="Helical" evidence="6">
    <location>
        <begin position="302"/>
        <end position="324"/>
    </location>
</feature>
<feature type="transmembrane region" description="Helical" evidence="6">
    <location>
        <begin position="380"/>
        <end position="398"/>
    </location>
</feature>
<evidence type="ECO:0000256" key="2">
    <source>
        <dbReference type="ARBA" id="ARBA00022475"/>
    </source>
</evidence>
<sequence length="405" mass="45284">MKPTKETSSVQLFLTITRYLGILPIKLELGHITISTASYVACTFLCTISSSTFLQIIPWYTQSSEWYRSSESSTDKMIFMAYLSIFFVQRVLWHPMALWQTTKIRSLLESMGQLGLLDSPSIFGPQFYILSIGSVVSAWTMVSVMSKDLDNLFEDSSDFRGYKYLPLNLLVQGTGTPIAAEIFTHAANVLCEIVFTVFISLFIYFHRAVRKSLTQLDLHLENEHPLMCHYCGGIKAFGGHNFLTPLTKMGHLMKILAKANSLGDQFIFVFGTMSILILITSVHVLLVTVYRVSNSAAGDGQAIKQTMAMVVIVLFGVLKMVVIIERDKISATLSYLGTTGGKQSTYDPSVCPLVLELRQLMGLEKFEICPSNFFTLDRRLIATMISTVVTFVIVIAQMKESERNG</sequence>
<dbReference type="GO" id="GO:0005886">
    <property type="term" value="C:plasma membrane"/>
    <property type="evidence" value="ECO:0007669"/>
    <property type="project" value="UniProtKB-SubCell"/>
</dbReference>
<evidence type="ECO:0000313" key="8">
    <source>
        <dbReference type="Proteomes" id="UP000198287"/>
    </source>
</evidence>
<dbReference type="GO" id="GO:0050909">
    <property type="term" value="P:sensory perception of taste"/>
    <property type="evidence" value="ECO:0007669"/>
    <property type="project" value="InterPro"/>
</dbReference>
<keyword evidence="5 6" id="KW-0472">Membrane</keyword>
<dbReference type="InterPro" id="IPR013604">
    <property type="entry name" value="7TM_chemorcpt"/>
</dbReference>
<comment type="subcellular location">
    <subcellularLocation>
        <location evidence="1">Cell membrane</location>
        <topology evidence="1">Multi-pass membrane protein</topology>
    </subcellularLocation>
</comment>
<feature type="transmembrane region" description="Helical" evidence="6">
    <location>
        <begin position="36"/>
        <end position="57"/>
    </location>
</feature>
<feature type="transmembrane region" description="Helical" evidence="6">
    <location>
        <begin position="182"/>
        <end position="205"/>
    </location>
</feature>
<keyword evidence="4 6" id="KW-1133">Transmembrane helix</keyword>
<proteinExistence type="predicted"/>
<evidence type="ECO:0000256" key="1">
    <source>
        <dbReference type="ARBA" id="ARBA00004651"/>
    </source>
</evidence>
<dbReference type="AlphaFoldDB" id="A0A226D555"/>
<dbReference type="Pfam" id="PF08395">
    <property type="entry name" value="7tm_7"/>
    <property type="match status" value="1"/>
</dbReference>
<evidence type="ECO:0000256" key="5">
    <source>
        <dbReference type="ARBA" id="ARBA00023136"/>
    </source>
</evidence>
<feature type="transmembrane region" description="Helical" evidence="6">
    <location>
        <begin position="266"/>
        <end position="290"/>
    </location>
</feature>
<keyword evidence="8" id="KW-1185">Reference proteome</keyword>
<evidence type="ECO:0000256" key="6">
    <source>
        <dbReference type="SAM" id="Phobius"/>
    </source>
</evidence>
<feature type="transmembrane region" description="Helical" evidence="6">
    <location>
        <begin position="120"/>
        <end position="142"/>
    </location>
</feature>
<evidence type="ECO:0000313" key="7">
    <source>
        <dbReference type="EMBL" id="OXA40682.1"/>
    </source>
</evidence>
<evidence type="ECO:0000256" key="3">
    <source>
        <dbReference type="ARBA" id="ARBA00022692"/>
    </source>
</evidence>
<feature type="transmembrane region" description="Helical" evidence="6">
    <location>
        <begin position="77"/>
        <end position="99"/>
    </location>
</feature>